<dbReference type="HOGENOM" id="CLU_2905492_0_0_1"/>
<accession>A0A0C3E8X1</accession>
<feature type="compositionally biased region" description="Basic and acidic residues" evidence="1">
    <location>
        <begin position="1"/>
        <end position="11"/>
    </location>
</feature>
<organism evidence="2 3">
    <name type="scientific">Scleroderma citrinum Foug A</name>
    <dbReference type="NCBI Taxonomy" id="1036808"/>
    <lineage>
        <taxon>Eukaryota</taxon>
        <taxon>Fungi</taxon>
        <taxon>Dikarya</taxon>
        <taxon>Basidiomycota</taxon>
        <taxon>Agaricomycotina</taxon>
        <taxon>Agaricomycetes</taxon>
        <taxon>Agaricomycetidae</taxon>
        <taxon>Boletales</taxon>
        <taxon>Sclerodermatineae</taxon>
        <taxon>Sclerodermataceae</taxon>
        <taxon>Scleroderma</taxon>
    </lineage>
</organism>
<feature type="region of interest" description="Disordered" evidence="1">
    <location>
        <begin position="1"/>
        <end position="20"/>
    </location>
</feature>
<keyword evidence="3" id="KW-1185">Reference proteome</keyword>
<protein>
    <submittedName>
        <fullName evidence="2">Uncharacterized protein</fullName>
    </submittedName>
</protein>
<gene>
    <name evidence="2" type="ORF">SCLCIDRAFT_1208599</name>
</gene>
<proteinExistence type="predicted"/>
<name>A0A0C3E8X1_9AGAM</name>
<dbReference type="InParanoid" id="A0A0C3E8X1"/>
<sequence length="62" mass="7230">MVSVSPERKLQGDTNIGVEHEVKSWMGTQVTERKEDRVEEEHHSEDHKERPKRCEGNVNPYA</sequence>
<dbReference type="Proteomes" id="UP000053989">
    <property type="component" value="Unassembled WGS sequence"/>
</dbReference>
<evidence type="ECO:0000256" key="1">
    <source>
        <dbReference type="SAM" id="MobiDB-lite"/>
    </source>
</evidence>
<reference evidence="2 3" key="1">
    <citation type="submission" date="2014-04" db="EMBL/GenBank/DDBJ databases">
        <authorList>
            <consortium name="DOE Joint Genome Institute"/>
            <person name="Kuo A."/>
            <person name="Kohler A."/>
            <person name="Nagy L.G."/>
            <person name="Floudas D."/>
            <person name="Copeland A."/>
            <person name="Barry K.W."/>
            <person name="Cichocki N."/>
            <person name="Veneault-Fourrey C."/>
            <person name="LaButti K."/>
            <person name="Lindquist E.A."/>
            <person name="Lipzen A."/>
            <person name="Lundell T."/>
            <person name="Morin E."/>
            <person name="Murat C."/>
            <person name="Sun H."/>
            <person name="Tunlid A."/>
            <person name="Henrissat B."/>
            <person name="Grigoriev I.V."/>
            <person name="Hibbett D.S."/>
            <person name="Martin F."/>
            <person name="Nordberg H.P."/>
            <person name="Cantor M.N."/>
            <person name="Hua S.X."/>
        </authorList>
    </citation>
    <scope>NUCLEOTIDE SEQUENCE [LARGE SCALE GENOMIC DNA]</scope>
    <source>
        <strain evidence="2 3">Foug A</strain>
    </source>
</reference>
<reference evidence="3" key="2">
    <citation type="submission" date="2015-01" db="EMBL/GenBank/DDBJ databases">
        <title>Evolutionary Origins and Diversification of the Mycorrhizal Mutualists.</title>
        <authorList>
            <consortium name="DOE Joint Genome Institute"/>
            <consortium name="Mycorrhizal Genomics Consortium"/>
            <person name="Kohler A."/>
            <person name="Kuo A."/>
            <person name="Nagy L.G."/>
            <person name="Floudas D."/>
            <person name="Copeland A."/>
            <person name="Barry K.W."/>
            <person name="Cichocki N."/>
            <person name="Veneault-Fourrey C."/>
            <person name="LaButti K."/>
            <person name="Lindquist E.A."/>
            <person name="Lipzen A."/>
            <person name="Lundell T."/>
            <person name="Morin E."/>
            <person name="Murat C."/>
            <person name="Riley R."/>
            <person name="Ohm R."/>
            <person name="Sun H."/>
            <person name="Tunlid A."/>
            <person name="Henrissat B."/>
            <person name="Grigoriev I.V."/>
            <person name="Hibbett D.S."/>
            <person name="Martin F."/>
        </authorList>
    </citation>
    <scope>NUCLEOTIDE SEQUENCE [LARGE SCALE GENOMIC DNA]</scope>
    <source>
        <strain evidence="3">Foug A</strain>
    </source>
</reference>
<evidence type="ECO:0000313" key="2">
    <source>
        <dbReference type="EMBL" id="KIM69175.1"/>
    </source>
</evidence>
<feature type="compositionally biased region" description="Basic and acidic residues" evidence="1">
    <location>
        <begin position="31"/>
        <end position="55"/>
    </location>
</feature>
<dbReference type="AlphaFoldDB" id="A0A0C3E8X1"/>
<evidence type="ECO:0000313" key="3">
    <source>
        <dbReference type="Proteomes" id="UP000053989"/>
    </source>
</evidence>
<feature type="region of interest" description="Disordered" evidence="1">
    <location>
        <begin position="27"/>
        <end position="62"/>
    </location>
</feature>
<dbReference type="EMBL" id="KN822007">
    <property type="protein sequence ID" value="KIM69175.1"/>
    <property type="molecule type" value="Genomic_DNA"/>
</dbReference>